<dbReference type="EMBL" id="PJRP01000023">
    <property type="protein sequence ID" value="PLP96724.1"/>
    <property type="molecule type" value="Genomic_DNA"/>
</dbReference>
<dbReference type="GO" id="GO:0016491">
    <property type="term" value="F:oxidoreductase activity"/>
    <property type="evidence" value="ECO:0007669"/>
    <property type="project" value="UniProtKB-KW"/>
</dbReference>
<comment type="similarity">
    <text evidence="1">Belongs to the short-chain dehydrogenases/reductases (SDR) family.</text>
</comment>
<evidence type="ECO:0000256" key="2">
    <source>
        <dbReference type="ARBA" id="ARBA00023002"/>
    </source>
</evidence>
<dbReference type="PRINTS" id="PR00080">
    <property type="entry name" value="SDRFAMILY"/>
</dbReference>
<dbReference type="FunFam" id="3.40.50.720:FF:000084">
    <property type="entry name" value="Short-chain dehydrogenase reductase"/>
    <property type="match status" value="1"/>
</dbReference>
<dbReference type="Pfam" id="PF13561">
    <property type="entry name" value="adh_short_C2"/>
    <property type="match status" value="1"/>
</dbReference>
<dbReference type="InterPro" id="IPR002347">
    <property type="entry name" value="SDR_fam"/>
</dbReference>
<dbReference type="PANTHER" id="PTHR24321:SF8">
    <property type="entry name" value="ESTRADIOL 17-BETA-DEHYDROGENASE 8-RELATED"/>
    <property type="match status" value="1"/>
</dbReference>
<dbReference type="Gene3D" id="3.40.50.720">
    <property type="entry name" value="NAD(P)-binding Rossmann-like Domain"/>
    <property type="match status" value="1"/>
</dbReference>
<comment type="caution">
    <text evidence="3">The sequence shown here is derived from an EMBL/GenBank/DDBJ whole genome shotgun (WGS) entry which is preliminary data.</text>
</comment>
<dbReference type="NCBIfam" id="NF004791">
    <property type="entry name" value="PRK06138.1"/>
    <property type="match status" value="1"/>
</dbReference>
<dbReference type="PRINTS" id="PR00081">
    <property type="entry name" value="GDHRDH"/>
</dbReference>
<sequence>MSVAGKLAVVTGAGSGIGRATAELFAANGATVVLADRDADATRNLAKVLQGSVAIETDVGDADDVARLFSEVEHRYGRLDILVNNAGVGAVGTVVDLEVAEWDRLMAINLRGMYLCAKHAIPLMERAGRGAIVNIGSYTALSAIPARAAYVASKGAIASLTRAMALDHASQNVRVNCVAPGTIETPWFGPAFESNKEPEELRRQLAARCPMNRMGKPEEIAEAVLWLASDRASFATGSVLAVDGGASIW</sequence>
<dbReference type="SUPFAM" id="SSF51735">
    <property type="entry name" value="NAD(P)-binding Rossmann-fold domains"/>
    <property type="match status" value="1"/>
</dbReference>
<dbReference type="NCBIfam" id="NF005559">
    <property type="entry name" value="PRK07231.1"/>
    <property type="match status" value="1"/>
</dbReference>
<evidence type="ECO:0000313" key="4">
    <source>
        <dbReference type="Proteomes" id="UP000234341"/>
    </source>
</evidence>
<keyword evidence="2" id="KW-0560">Oxidoreductase</keyword>
<name>A0A2N5C3D2_9BURK</name>
<dbReference type="Proteomes" id="UP000234341">
    <property type="component" value="Unassembled WGS sequence"/>
</dbReference>
<gene>
    <name evidence="3" type="ORF">CYJ10_30520</name>
</gene>
<dbReference type="CDD" id="cd05233">
    <property type="entry name" value="SDR_c"/>
    <property type="match status" value="1"/>
</dbReference>
<reference evidence="3 4" key="1">
    <citation type="submission" date="2017-12" db="EMBL/GenBank/DDBJ databases">
        <title>Genome sequence of the active heterotrophic nitrifier-denitrifier, Cupriavidus pauculus UM1.</title>
        <authorList>
            <person name="Putonti C."/>
            <person name="Castignetti D."/>
        </authorList>
    </citation>
    <scope>NUCLEOTIDE SEQUENCE [LARGE SCALE GENOMIC DNA]</scope>
    <source>
        <strain evidence="3 4">UM1</strain>
    </source>
</reference>
<dbReference type="AlphaFoldDB" id="A0A2N5C3D2"/>
<protein>
    <submittedName>
        <fullName evidence="3">Short-chain dehydrogenase</fullName>
    </submittedName>
</protein>
<accession>A0A2N5C3D2</accession>
<dbReference type="PROSITE" id="PS00061">
    <property type="entry name" value="ADH_SHORT"/>
    <property type="match status" value="1"/>
</dbReference>
<dbReference type="InterPro" id="IPR020904">
    <property type="entry name" value="Sc_DH/Rdtase_CS"/>
</dbReference>
<evidence type="ECO:0000313" key="3">
    <source>
        <dbReference type="EMBL" id="PLP96724.1"/>
    </source>
</evidence>
<dbReference type="InterPro" id="IPR036291">
    <property type="entry name" value="NAD(P)-bd_dom_sf"/>
</dbReference>
<evidence type="ECO:0000256" key="1">
    <source>
        <dbReference type="ARBA" id="ARBA00006484"/>
    </source>
</evidence>
<organism evidence="3 4">
    <name type="scientific">Cupriavidus pauculus</name>
    <dbReference type="NCBI Taxonomy" id="82633"/>
    <lineage>
        <taxon>Bacteria</taxon>
        <taxon>Pseudomonadati</taxon>
        <taxon>Pseudomonadota</taxon>
        <taxon>Betaproteobacteria</taxon>
        <taxon>Burkholderiales</taxon>
        <taxon>Burkholderiaceae</taxon>
        <taxon>Cupriavidus</taxon>
    </lineage>
</organism>
<dbReference type="PANTHER" id="PTHR24321">
    <property type="entry name" value="DEHYDROGENASES, SHORT CHAIN"/>
    <property type="match status" value="1"/>
</dbReference>
<dbReference type="RefSeq" id="WP_101685184.1">
    <property type="nucleotide sequence ID" value="NZ_PJRP01000023.1"/>
</dbReference>
<dbReference type="OrthoDB" id="9178657at2"/>
<proteinExistence type="inferred from homology"/>